<feature type="signal peptide" evidence="1">
    <location>
        <begin position="1"/>
        <end position="24"/>
    </location>
</feature>
<evidence type="ECO:0000313" key="3">
    <source>
        <dbReference type="Proteomes" id="UP000176915"/>
    </source>
</evidence>
<reference evidence="2 3" key="1">
    <citation type="journal article" date="2016" name="Nat. Commun.">
        <title>Thousands of microbial genomes shed light on interconnected biogeochemical processes in an aquifer system.</title>
        <authorList>
            <person name="Anantharaman K."/>
            <person name="Brown C.T."/>
            <person name="Hug L.A."/>
            <person name="Sharon I."/>
            <person name="Castelle C.J."/>
            <person name="Probst A.J."/>
            <person name="Thomas B.C."/>
            <person name="Singh A."/>
            <person name="Wilkins M.J."/>
            <person name="Karaoz U."/>
            <person name="Brodie E.L."/>
            <person name="Williams K.H."/>
            <person name="Hubbard S.S."/>
            <person name="Banfield J.F."/>
        </authorList>
    </citation>
    <scope>NUCLEOTIDE SEQUENCE [LARGE SCALE GENOMIC DNA]</scope>
</reference>
<organism evidence="2 3">
    <name type="scientific">Candidatus Falkowbacteria bacterium RIFCSPLOWO2_12_FULL_45_13</name>
    <dbReference type="NCBI Taxonomy" id="1797991"/>
    <lineage>
        <taxon>Bacteria</taxon>
        <taxon>Candidatus Falkowiibacteriota</taxon>
    </lineage>
</organism>
<dbReference type="CDD" id="cd00688">
    <property type="entry name" value="ISOPREN_C2_like"/>
    <property type="match status" value="1"/>
</dbReference>
<protein>
    <recommendedName>
        <fullName evidence="4">Squalene cyclase C-terminal domain-containing protein</fullName>
    </recommendedName>
</protein>
<feature type="chain" id="PRO_5009521293" description="Squalene cyclase C-terminal domain-containing protein" evidence="1">
    <location>
        <begin position="25"/>
        <end position="561"/>
    </location>
</feature>
<evidence type="ECO:0000256" key="1">
    <source>
        <dbReference type="SAM" id="SignalP"/>
    </source>
</evidence>
<comment type="caution">
    <text evidence="2">The sequence shown here is derived from an EMBL/GenBank/DDBJ whole genome shotgun (WGS) entry which is preliminary data.</text>
</comment>
<keyword evidence="1" id="KW-0732">Signal</keyword>
<gene>
    <name evidence="2" type="ORF">A3H09_02050</name>
</gene>
<dbReference type="Proteomes" id="UP000176915">
    <property type="component" value="Unassembled WGS sequence"/>
</dbReference>
<sequence>MNTKIFLVACLALAAIGLPNFASAGLPEAVAYLKSQTPDAWMTQALIAAGETDVPVSHLSSVAAGGFNPTNDYAKTILALAAAGKNPTTFGSIDYAAKLKTYYDGTQMGVATLLNDDIWSILAFASIKKADSLEATVAKNFLLANQNADGGWGYQVGGSSGSNDTAAAIMALIEAGVNVNSAVITNAAVFLHTLQNDDGGFMNDPAWGTTSDSGSDSWVISAIYKIGQEPTDWVKNGNNPLAHLQSLQDNTDGGFWWVDPTGSPEFNNKAMTAFAVIALAGESFPVGYYEIPEPIIIPDPEPTPAPAPSSSSGGSVIFVAPTACQSVEYDVWQNTCLDNWQYRNVLTVTPINCTLTVEQENQRKKTCVVSEGGADNSRPLITERKNSENTELKPEVLGVKIGDSSATQFSQIAVEAGDLAGGKVRNFVAEGTKSTAKLGAGERAGVLNSYKSSFGKSPQTQSEWEDVIRISNNQLPLAKSLEAEDKAKMEFKKVYQREADIKKSDDQTAINMMAYGPRPEKRDLNSERAGIRVFVKIYEYLPVSALDWDTIRAIAYGGIDI</sequence>
<dbReference type="Gene3D" id="1.50.10.20">
    <property type="match status" value="1"/>
</dbReference>
<name>A0A1F5SUJ5_9BACT</name>
<evidence type="ECO:0008006" key="4">
    <source>
        <dbReference type="Google" id="ProtNLM"/>
    </source>
</evidence>
<dbReference type="EMBL" id="MFFY01000052">
    <property type="protein sequence ID" value="OGF30408.1"/>
    <property type="molecule type" value="Genomic_DNA"/>
</dbReference>
<dbReference type="AlphaFoldDB" id="A0A1F5SUJ5"/>
<accession>A0A1F5SUJ5</accession>
<proteinExistence type="predicted"/>
<evidence type="ECO:0000313" key="2">
    <source>
        <dbReference type="EMBL" id="OGF30408.1"/>
    </source>
</evidence>
<dbReference type="SUPFAM" id="SSF48239">
    <property type="entry name" value="Terpenoid cyclases/Protein prenyltransferases"/>
    <property type="match status" value="1"/>
</dbReference>
<dbReference type="InterPro" id="IPR008930">
    <property type="entry name" value="Terpenoid_cyclase/PrenylTrfase"/>
</dbReference>